<evidence type="ECO:0000313" key="2">
    <source>
        <dbReference type="EMBL" id="EGW23787.1"/>
    </source>
</evidence>
<dbReference type="EMBL" id="JH109152">
    <property type="protein sequence ID" value="EGW23787.1"/>
    <property type="molecule type" value="Genomic_DNA"/>
</dbReference>
<dbReference type="eggNOG" id="COG1404">
    <property type="taxonomic scope" value="Bacteria"/>
</dbReference>
<proteinExistence type="predicted"/>
<sequence length="829" mass="92371">MDESRTSRRYHFVLSNTSQTEPYTPITKGGGDKKLPELDRATHGQTLLGQLSSLKSIANEAKHQQQQAGITSGLGLQIQFSSLPDVELAIKSLSNARAGIELLNVRHDDHHTYATVFVPDGKLDVFERKVQEYIAERKGNKGQALDNKPLINTISEIRNAAFSELWTDDPSALPATEQEPIWWEVWLPIFKDRMSTIHRFRSVAGQIGFGLSADELHFPERSVLLMYGTQEQIQQSMMLLNSVAELKRAKETAEFFDSLNPAEQREWVDELLERTQWPMENVPHICILDTGVNIGHPLLAQSLNVEDLHTNEPVWGVADQAGHGTEMAGLAVWGDLTHSLASSDPVVVTHRLESVKILPHNGGNIGRHHGNLTLEAVARPEVSAPYRQRVFSMAITAKDNRDQGKPSAWSATLDRLASDVDGEGLIPRLIIVSGGNIDDINAWGGYPFSNSTDSIHDPGQAWNILTVGAYTEKTNITEADTQGYSAVAPFGGLSPFSTTSRTWQKHWPLKPDVVFEGGNVAKNALGPVTIHSLNLLTTHHELTERLLTTTNATSAATALCSRMAAQLMAQYPNLWPETVRALIVHSAEWTEQMKADFLDVRERSGDYQHLIRHCGFGVPNLERALWSASNSLTLIVQDELQPFVREDDKGEPKLREMHLHSLPWPQEALMNLGETPVEMRVTLSYFIEPSPGIVERGAGGRYRYESHGLRFDVKRPEEKNDDFRARINQRVRDAEDGSYSSGGSDSNWQLGTALRHLGSLHSDTWTWTAAALAERGVLAVYPVTGWWKTRKKEGRYDKKARYALIVSIRTPKTDIDLYNAIESLVAIAT</sequence>
<dbReference type="InterPro" id="IPR034074">
    <property type="entry name" value="Y4bN_pept_dom"/>
</dbReference>
<accession>G3IRU4</accession>
<gene>
    <name evidence="2" type="ORF">Mettu_2650</name>
</gene>
<dbReference type="RefSeq" id="WP_006892093.1">
    <property type="nucleotide sequence ID" value="NZ_JH109152.1"/>
</dbReference>
<dbReference type="InterPro" id="IPR000209">
    <property type="entry name" value="Peptidase_S8/S53_dom"/>
</dbReference>
<dbReference type="Pfam" id="PF00082">
    <property type="entry name" value="Peptidase_S8"/>
    <property type="match status" value="1"/>
</dbReference>
<dbReference type="Gene3D" id="3.40.50.200">
    <property type="entry name" value="Peptidase S8/S53 domain"/>
    <property type="match status" value="1"/>
</dbReference>
<dbReference type="AlphaFoldDB" id="G3IRU4"/>
<dbReference type="GO" id="GO:0006508">
    <property type="term" value="P:proteolysis"/>
    <property type="evidence" value="ECO:0007669"/>
    <property type="project" value="InterPro"/>
</dbReference>
<dbReference type="GO" id="GO:0004252">
    <property type="term" value="F:serine-type endopeptidase activity"/>
    <property type="evidence" value="ECO:0007669"/>
    <property type="project" value="InterPro"/>
</dbReference>
<evidence type="ECO:0000313" key="3">
    <source>
        <dbReference type="Proteomes" id="UP000004664"/>
    </source>
</evidence>
<dbReference type="InterPro" id="IPR036852">
    <property type="entry name" value="Peptidase_S8/S53_dom_sf"/>
</dbReference>
<dbReference type="SUPFAM" id="SSF52743">
    <property type="entry name" value="Subtilisin-like"/>
    <property type="match status" value="1"/>
</dbReference>
<dbReference type="CDD" id="cd04847">
    <property type="entry name" value="Peptidases_S8_Subtilisin_like_2"/>
    <property type="match status" value="1"/>
</dbReference>
<dbReference type="Proteomes" id="UP000004664">
    <property type="component" value="Unassembled WGS sequence"/>
</dbReference>
<name>G3IRU4_METTV</name>
<keyword evidence="3" id="KW-1185">Reference proteome</keyword>
<dbReference type="HOGENOM" id="CLU_017730_1_0_6"/>
<protein>
    <recommendedName>
        <fullName evidence="1">Peptidase S8/S53 domain-containing protein</fullName>
    </recommendedName>
</protein>
<organism evidence="2 3">
    <name type="scientific">Methylobacter tundripaludum (strain ATCC BAA-1195 / DSM 17260 / SV96)</name>
    <dbReference type="NCBI Taxonomy" id="697282"/>
    <lineage>
        <taxon>Bacteria</taxon>
        <taxon>Pseudomonadati</taxon>
        <taxon>Pseudomonadota</taxon>
        <taxon>Gammaproteobacteria</taxon>
        <taxon>Methylococcales</taxon>
        <taxon>Methylococcaceae</taxon>
        <taxon>Methylobacter</taxon>
    </lineage>
</organism>
<feature type="domain" description="Peptidase S8/S53" evidence="1">
    <location>
        <begin position="285"/>
        <end position="617"/>
    </location>
</feature>
<evidence type="ECO:0000259" key="1">
    <source>
        <dbReference type="Pfam" id="PF00082"/>
    </source>
</evidence>
<dbReference type="STRING" id="697282.Mettu_2650"/>
<reference evidence="2 3" key="1">
    <citation type="submission" date="2011-06" db="EMBL/GenBank/DDBJ databases">
        <title>Genomic sequence of Methylobacter tundripaludum SV96.</title>
        <authorList>
            <consortium name="US DOE Joint Genome Institute"/>
            <person name="Lucas S."/>
            <person name="Han J."/>
            <person name="Lapidus A."/>
            <person name="Cheng J.-F."/>
            <person name="Goodwin L."/>
            <person name="Pitluck S."/>
            <person name="Held B."/>
            <person name="Detter J.C."/>
            <person name="Han C."/>
            <person name="Tapia R."/>
            <person name="Land M."/>
            <person name="Hauser L."/>
            <person name="Kyrpides N."/>
            <person name="Ivanova N."/>
            <person name="Ovchinnikova G."/>
            <person name="Pagani I."/>
            <person name="Klotz M.G."/>
            <person name="Dispirito A.A."/>
            <person name="Murrell J.C."/>
            <person name="Dunfield P."/>
            <person name="Kalyuzhnaya M.G."/>
            <person name="Svenning M."/>
            <person name="Trotsenko Y.A."/>
            <person name="Stein L.Y."/>
            <person name="Woyke T."/>
        </authorList>
    </citation>
    <scope>NUCLEOTIDE SEQUENCE [LARGE SCALE GENOMIC DNA]</scope>
    <source>
        <strain evidence="3">ATCC BAA-1195 / DSM 17260 / SV96</strain>
    </source>
</reference>